<name>A0A9D4QMK2_DREPO</name>
<dbReference type="AlphaFoldDB" id="A0A9D4QMK2"/>
<proteinExistence type="predicted"/>
<evidence type="ECO:0000313" key="1">
    <source>
        <dbReference type="EMBL" id="KAH3836671.1"/>
    </source>
</evidence>
<evidence type="ECO:0000313" key="2">
    <source>
        <dbReference type="Proteomes" id="UP000828390"/>
    </source>
</evidence>
<dbReference type="InterPro" id="IPR043155">
    <property type="entry name" value="VPS33_dom3b"/>
</dbReference>
<organism evidence="1 2">
    <name type="scientific">Dreissena polymorpha</name>
    <name type="common">Zebra mussel</name>
    <name type="synonym">Mytilus polymorpha</name>
    <dbReference type="NCBI Taxonomy" id="45954"/>
    <lineage>
        <taxon>Eukaryota</taxon>
        <taxon>Metazoa</taxon>
        <taxon>Spiralia</taxon>
        <taxon>Lophotrochozoa</taxon>
        <taxon>Mollusca</taxon>
        <taxon>Bivalvia</taxon>
        <taxon>Autobranchia</taxon>
        <taxon>Heteroconchia</taxon>
        <taxon>Euheterodonta</taxon>
        <taxon>Imparidentia</taxon>
        <taxon>Neoheterodontei</taxon>
        <taxon>Myida</taxon>
        <taxon>Dreissenoidea</taxon>
        <taxon>Dreissenidae</taxon>
        <taxon>Dreissena</taxon>
    </lineage>
</organism>
<comment type="caution">
    <text evidence="1">The sequence shown here is derived from an EMBL/GenBank/DDBJ whole genome shotgun (WGS) entry which is preliminary data.</text>
</comment>
<dbReference type="Proteomes" id="UP000828390">
    <property type="component" value="Unassembled WGS sequence"/>
</dbReference>
<reference evidence="1" key="1">
    <citation type="journal article" date="2019" name="bioRxiv">
        <title>The Genome of the Zebra Mussel, Dreissena polymorpha: A Resource for Invasive Species Research.</title>
        <authorList>
            <person name="McCartney M.A."/>
            <person name="Auch B."/>
            <person name="Kono T."/>
            <person name="Mallez S."/>
            <person name="Zhang Y."/>
            <person name="Obille A."/>
            <person name="Becker A."/>
            <person name="Abrahante J.E."/>
            <person name="Garbe J."/>
            <person name="Badalamenti J.P."/>
            <person name="Herman A."/>
            <person name="Mangelson H."/>
            <person name="Liachko I."/>
            <person name="Sullivan S."/>
            <person name="Sone E.D."/>
            <person name="Koren S."/>
            <person name="Silverstein K.A.T."/>
            <person name="Beckman K.B."/>
            <person name="Gohl D.M."/>
        </authorList>
    </citation>
    <scope>NUCLEOTIDE SEQUENCE</scope>
    <source>
        <strain evidence="1">Duluth1</strain>
        <tissue evidence="1">Whole animal</tissue>
    </source>
</reference>
<sequence length="76" mass="8624">MIRVSMAMYLQSHGFEQMVTFHSLKKVGLLKEQETTTQSKVTAGVAALTRTSAFKTLRKRLNLVSDNIMHISDLKR</sequence>
<reference evidence="1" key="2">
    <citation type="submission" date="2020-11" db="EMBL/GenBank/DDBJ databases">
        <authorList>
            <person name="McCartney M.A."/>
            <person name="Auch B."/>
            <person name="Kono T."/>
            <person name="Mallez S."/>
            <person name="Becker A."/>
            <person name="Gohl D.M."/>
            <person name="Silverstein K.A.T."/>
            <person name="Koren S."/>
            <person name="Bechman K.B."/>
            <person name="Herman A."/>
            <person name="Abrahante J.E."/>
            <person name="Garbe J."/>
        </authorList>
    </citation>
    <scope>NUCLEOTIDE SEQUENCE</scope>
    <source>
        <strain evidence="1">Duluth1</strain>
        <tissue evidence="1">Whole animal</tissue>
    </source>
</reference>
<accession>A0A9D4QMK2</accession>
<protein>
    <submittedName>
        <fullName evidence="1">Uncharacterized protein</fullName>
    </submittedName>
</protein>
<dbReference type="EMBL" id="JAIWYP010000004">
    <property type="protein sequence ID" value="KAH3836671.1"/>
    <property type="molecule type" value="Genomic_DNA"/>
</dbReference>
<gene>
    <name evidence="1" type="ORF">DPMN_110042</name>
</gene>
<keyword evidence="2" id="KW-1185">Reference proteome</keyword>
<dbReference type="Gene3D" id="1.25.40.850">
    <property type="match status" value="1"/>
</dbReference>